<evidence type="ECO:0000313" key="4">
    <source>
        <dbReference type="EMBL" id="KAF2182116.1"/>
    </source>
</evidence>
<evidence type="ECO:0000256" key="3">
    <source>
        <dbReference type="PROSITE-ProRule" id="PRU00023"/>
    </source>
</evidence>
<keyword evidence="5" id="KW-1185">Reference proteome</keyword>
<dbReference type="Proteomes" id="UP000800200">
    <property type="component" value="Unassembled WGS sequence"/>
</dbReference>
<evidence type="ECO:0000313" key="5">
    <source>
        <dbReference type="Proteomes" id="UP000800200"/>
    </source>
</evidence>
<feature type="non-terminal residue" evidence="4">
    <location>
        <position position="1"/>
    </location>
</feature>
<dbReference type="PANTHER" id="PTHR24171">
    <property type="entry name" value="ANKYRIN REPEAT DOMAIN-CONTAINING PROTEIN 39-RELATED"/>
    <property type="match status" value="1"/>
</dbReference>
<dbReference type="Pfam" id="PF12796">
    <property type="entry name" value="Ank_2"/>
    <property type="match status" value="1"/>
</dbReference>
<dbReference type="PROSITE" id="PS50088">
    <property type="entry name" value="ANK_REPEAT"/>
    <property type="match status" value="1"/>
</dbReference>
<dbReference type="InterPro" id="IPR036770">
    <property type="entry name" value="Ankyrin_rpt-contain_sf"/>
</dbReference>
<dbReference type="PROSITE" id="PS50297">
    <property type="entry name" value="ANK_REP_REGION"/>
    <property type="match status" value="1"/>
</dbReference>
<gene>
    <name evidence="4" type="ORF">K469DRAFT_587891</name>
</gene>
<sequence>TALQAAAEGGHFDIVGKLLAAGANINADPAEDGGWTVLQAAVERGHLDIMERLLAAEAITDADPVEDESRTALQAAALVKKPARERGK</sequence>
<name>A0A6A6DWQ5_9PEZI</name>
<dbReference type="OrthoDB" id="4772757at2759"/>
<dbReference type="Gene3D" id="1.25.40.20">
    <property type="entry name" value="Ankyrin repeat-containing domain"/>
    <property type="match status" value="1"/>
</dbReference>
<feature type="repeat" description="ANK" evidence="3">
    <location>
        <begin position="1"/>
        <end position="30"/>
    </location>
</feature>
<dbReference type="SUPFAM" id="SSF48403">
    <property type="entry name" value="Ankyrin repeat"/>
    <property type="match status" value="1"/>
</dbReference>
<reference evidence="4" key="1">
    <citation type="journal article" date="2020" name="Stud. Mycol.">
        <title>101 Dothideomycetes genomes: a test case for predicting lifestyles and emergence of pathogens.</title>
        <authorList>
            <person name="Haridas S."/>
            <person name="Albert R."/>
            <person name="Binder M."/>
            <person name="Bloem J."/>
            <person name="Labutti K."/>
            <person name="Salamov A."/>
            <person name="Andreopoulos B."/>
            <person name="Baker S."/>
            <person name="Barry K."/>
            <person name="Bills G."/>
            <person name="Bluhm B."/>
            <person name="Cannon C."/>
            <person name="Castanera R."/>
            <person name="Culley D."/>
            <person name="Daum C."/>
            <person name="Ezra D."/>
            <person name="Gonzalez J."/>
            <person name="Henrissat B."/>
            <person name="Kuo A."/>
            <person name="Liang C."/>
            <person name="Lipzen A."/>
            <person name="Lutzoni F."/>
            <person name="Magnuson J."/>
            <person name="Mondo S."/>
            <person name="Nolan M."/>
            <person name="Ohm R."/>
            <person name="Pangilinan J."/>
            <person name="Park H.-J."/>
            <person name="Ramirez L."/>
            <person name="Alfaro M."/>
            <person name="Sun H."/>
            <person name="Tritt A."/>
            <person name="Yoshinaga Y."/>
            <person name="Zwiers L.-H."/>
            <person name="Turgeon B."/>
            <person name="Goodwin S."/>
            <person name="Spatafora J."/>
            <person name="Crous P."/>
            <person name="Grigoriev I."/>
        </authorList>
    </citation>
    <scope>NUCLEOTIDE SEQUENCE</scope>
    <source>
        <strain evidence="4">CBS 207.26</strain>
    </source>
</reference>
<accession>A0A6A6DWQ5</accession>
<keyword evidence="1" id="KW-0677">Repeat</keyword>
<dbReference type="PANTHER" id="PTHR24171:SF10">
    <property type="entry name" value="ANKYRIN REPEAT DOMAIN-CONTAINING PROTEIN 29-LIKE"/>
    <property type="match status" value="1"/>
</dbReference>
<organism evidence="4 5">
    <name type="scientific">Zopfia rhizophila CBS 207.26</name>
    <dbReference type="NCBI Taxonomy" id="1314779"/>
    <lineage>
        <taxon>Eukaryota</taxon>
        <taxon>Fungi</taxon>
        <taxon>Dikarya</taxon>
        <taxon>Ascomycota</taxon>
        <taxon>Pezizomycotina</taxon>
        <taxon>Dothideomycetes</taxon>
        <taxon>Dothideomycetes incertae sedis</taxon>
        <taxon>Zopfiaceae</taxon>
        <taxon>Zopfia</taxon>
    </lineage>
</organism>
<proteinExistence type="predicted"/>
<dbReference type="SMART" id="SM00248">
    <property type="entry name" value="ANK"/>
    <property type="match status" value="2"/>
</dbReference>
<dbReference type="EMBL" id="ML994650">
    <property type="protein sequence ID" value="KAF2182116.1"/>
    <property type="molecule type" value="Genomic_DNA"/>
</dbReference>
<evidence type="ECO:0000256" key="1">
    <source>
        <dbReference type="ARBA" id="ARBA00022737"/>
    </source>
</evidence>
<keyword evidence="2 3" id="KW-0040">ANK repeat</keyword>
<dbReference type="InterPro" id="IPR002110">
    <property type="entry name" value="Ankyrin_rpt"/>
</dbReference>
<evidence type="ECO:0000256" key="2">
    <source>
        <dbReference type="ARBA" id="ARBA00023043"/>
    </source>
</evidence>
<protein>
    <submittedName>
        <fullName evidence="4">Uncharacterized protein</fullName>
    </submittedName>
</protein>
<dbReference type="AlphaFoldDB" id="A0A6A6DWQ5"/>